<dbReference type="STRING" id="51351.M4CDM2"/>
<dbReference type="Proteomes" id="UP000011750">
    <property type="component" value="Chromosome A10"/>
</dbReference>
<dbReference type="SUPFAM" id="SSF101152">
    <property type="entry name" value="Mob1/phocein"/>
    <property type="match status" value="1"/>
</dbReference>
<organism evidence="1 2">
    <name type="scientific">Brassica campestris</name>
    <name type="common">Field mustard</name>
    <dbReference type="NCBI Taxonomy" id="3711"/>
    <lineage>
        <taxon>Eukaryota</taxon>
        <taxon>Viridiplantae</taxon>
        <taxon>Streptophyta</taxon>
        <taxon>Embryophyta</taxon>
        <taxon>Tracheophyta</taxon>
        <taxon>Spermatophyta</taxon>
        <taxon>Magnoliopsida</taxon>
        <taxon>eudicotyledons</taxon>
        <taxon>Gunneridae</taxon>
        <taxon>Pentapetalae</taxon>
        <taxon>rosids</taxon>
        <taxon>malvids</taxon>
        <taxon>Brassicales</taxon>
        <taxon>Brassicaceae</taxon>
        <taxon>Brassiceae</taxon>
        <taxon>Brassica</taxon>
    </lineage>
</organism>
<dbReference type="AlphaFoldDB" id="M4CDM2"/>
<dbReference type="Gene3D" id="1.20.140.30">
    <property type="entry name" value="MOB kinase activator"/>
    <property type="match status" value="1"/>
</dbReference>
<reference evidence="1 2" key="1">
    <citation type="journal article" date="2011" name="Nat. Genet.">
        <title>The genome of the mesopolyploid crop species Brassica rapa.</title>
        <authorList>
            <consortium name="Brassica rapa Genome Sequencing Project Consortium"/>
            <person name="Wang X."/>
            <person name="Wang H."/>
            <person name="Wang J."/>
            <person name="Sun R."/>
            <person name="Wu J."/>
            <person name="Liu S."/>
            <person name="Bai Y."/>
            <person name="Mun J.H."/>
            <person name="Bancroft I."/>
            <person name="Cheng F."/>
            <person name="Huang S."/>
            <person name="Li X."/>
            <person name="Hua W."/>
            <person name="Wang J."/>
            <person name="Wang X."/>
            <person name="Freeling M."/>
            <person name="Pires J.C."/>
            <person name="Paterson A.H."/>
            <person name="Chalhoub B."/>
            <person name="Wang B."/>
            <person name="Hayward A."/>
            <person name="Sharpe A.G."/>
            <person name="Park B.S."/>
            <person name="Weisshaar B."/>
            <person name="Liu B."/>
            <person name="Li B."/>
            <person name="Liu B."/>
            <person name="Tong C."/>
            <person name="Song C."/>
            <person name="Duran C."/>
            <person name="Peng C."/>
            <person name="Geng C."/>
            <person name="Koh C."/>
            <person name="Lin C."/>
            <person name="Edwards D."/>
            <person name="Mu D."/>
            <person name="Shen D."/>
            <person name="Soumpourou E."/>
            <person name="Li F."/>
            <person name="Fraser F."/>
            <person name="Conant G."/>
            <person name="Lassalle G."/>
            <person name="King G.J."/>
            <person name="Bonnema G."/>
            <person name="Tang H."/>
            <person name="Wang H."/>
            <person name="Belcram H."/>
            <person name="Zhou H."/>
            <person name="Hirakawa H."/>
            <person name="Abe H."/>
            <person name="Guo H."/>
            <person name="Wang H."/>
            <person name="Jin H."/>
            <person name="Parkin I.A."/>
            <person name="Batley J."/>
            <person name="Kim J.S."/>
            <person name="Just J."/>
            <person name="Li J."/>
            <person name="Xu J."/>
            <person name="Deng J."/>
            <person name="Kim J.A."/>
            <person name="Li J."/>
            <person name="Yu J."/>
            <person name="Meng J."/>
            <person name="Wang J."/>
            <person name="Min J."/>
            <person name="Poulain J."/>
            <person name="Wang J."/>
            <person name="Hatakeyama K."/>
            <person name="Wu K."/>
            <person name="Wang L."/>
            <person name="Fang L."/>
            <person name="Trick M."/>
            <person name="Links M.G."/>
            <person name="Zhao M."/>
            <person name="Jin M."/>
            <person name="Ramchiary N."/>
            <person name="Drou N."/>
            <person name="Berkman P.J."/>
            <person name="Cai Q."/>
            <person name="Huang Q."/>
            <person name="Li R."/>
            <person name="Tabata S."/>
            <person name="Cheng S."/>
            <person name="Zhang S."/>
            <person name="Zhang S."/>
            <person name="Huang S."/>
            <person name="Sato S."/>
            <person name="Sun S."/>
            <person name="Kwon S.J."/>
            <person name="Choi S.R."/>
            <person name="Lee T.H."/>
            <person name="Fan W."/>
            <person name="Zhao X."/>
            <person name="Tan X."/>
            <person name="Xu X."/>
            <person name="Wang Y."/>
            <person name="Qiu Y."/>
            <person name="Yin Y."/>
            <person name="Li Y."/>
            <person name="Du Y."/>
            <person name="Liao Y."/>
            <person name="Lim Y."/>
            <person name="Narusaka Y."/>
            <person name="Wang Y."/>
            <person name="Wang Z."/>
            <person name="Li Z."/>
            <person name="Wang Z."/>
            <person name="Xiong Z."/>
            <person name="Zhang Z."/>
        </authorList>
    </citation>
    <scope>NUCLEOTIDE SEQUENCE [LARGE SCALE GENOMIC DNA]</scope>
    <source>
        <strain evidence="1 2">cv. Chiifu-401-42</strain>
    </source>
</reference>
<protein>
    <submittedName>
        <fullName evidence="1">Uncharacterized protein</fullName>
    </submittedName>
</protein>
<evidence type="ECO:0000313" key="2">
    <source>
        <dbReference type="Proteomes" id="UP000011750"/>
    </source>
</evidence>
<accession>M4CDM2</accession>
<proteinExistence type="predicted"/>
<keyword evidence="2" id="KW-1185">Reference proteome</keyword>
<dbReference type="InterPro" id="IPR036703">
    <property type="entry name" value="MOB_kinase_act_sf"/>
</dbReference>
<reference evidence="1" key="3">
    <citation type="submission" date="2023-03" db="UniProtKB">
        <authorList>
            <consortium name="EnsemblPlants"/>
        </authorList>
    </citation>
    <scope>IDENTIFICATION</scope>
    <source>
        <strain evidence="1">cv. Chiifu-401-42</strain>
    </source>
</reference>
<dbReference type="Gramene" id="Bra002303.1">
    <property type="protein sequence ID" value="Bra002303.1-P"/>
    <property type="gene ID" value="Bra002303"/>
</dbReference>
<sequence>MNVLGLPCCVNQRPTFRPKKRKHHPSGTNVSGLSISDHVVEKPLTATLVSYNLREAVKLPYGEDINQWLAIHKCCESQGRSSSQHLLRTSCSLHICELMDFLWNMLNVIVVNVKNADVSLLFCNMQEYQLIDEAEMEPLKELVGEVLKP</sequence>
<name>M4CDM2_BRACM</name>
<reference evidence="1 2" key="2">
    <citation type="journal article" date="2018" name="Hortic Res">
        <title>Improved Brassica rapa reference genome by single-molecule sequencing and chromosome conformation capture technologies.</title>
        <authorList>
            <person name="Zhang L."/>
            <person name="Cai X."/>
            <person name="Wu J."/>
            <person name="Liu M."/>
            <person name="Grob S."/>
            <person name="Cheng F."/>
            <person name="Liang J."/>
            <person name="Cai C."/>
            <person name="Liu Z."/>
            <person name="Liu B."/>
            <person name="Wang F."/>
            <person name="Li S."/>
            <person name="Liu F."/>
            <person name="Li X."/>
            <person name="Cheng L."/>
            <person name="Yang W."/>
            <person name="Li M.H."/>
            <person name="Grossniklaus U."/>
            <person name="Zheng H."/>
            <person name="Wang X."/>
        </authorList>
    </citation>
    <scope>NUCLEOTIDE SEQUENCE [LARGE SCALE GENOMIC DNA]</scope>
    <source>
        <strain evidence="1 2">cv. Chiifu-401-42</strain>
    </source>
</reference>
<evidence type="ECO:0000313" key="1">
    <source>
        <dbReference type="EnsemblPlants" id="Bra002303.1-P"/>
    </source>
</evidence>
<dbReference type="HOGENOM" id="CLU_038321_3_1_1"/>
<dbReference type="EnsemblPlants" id="Bra002303.1">
    <property type="protein sequence ID" value="Bra002303.1-P"/>
    <property type="gene ID" value="Bra002303"/>
</dbReference>
<dbReference type="InParanoid" id="M4CDM2"/>